<feature type="region of interest" description="Disordered" evidence="2">
    <location>
        <begin position="25"/>
        <end position="44"/>
    </location>
</feature>
<evidence type="ECO:0000259" key="5">
    <source>
        <dbReference type="Pfam" id="PF14257"/>
    </source>
</evidence>
<evidence type="ECO:0000256" key="3">
    <source>
        <dbReference type="SAM" id="Phobius"/>
    </source>
</evidence>
<dbReference type="AlphaFoldDB" id="A0A0P9FAP9"/>
<keyword evidence="3" id="KW-0472">Membrane</keyword>
<dbReference type="InterPro" id="IPR025645">
    <property type="entry name" value="DUF4349"/>
</dbReference>
<comment type="caution">
    <text evidence="6">The sequence shown here is derived from an EMBL/GenBank/DDBJ whole genome shotgun (WGS) entry which is preliminary data.</text>
</comment>
<protein>
    <recommendedName>
        <fullName evidence="5">DUF4349 domain-containing protein</fullName>
    </recommendedName>
</protein>
<feature type="chain" id="PRO_5006156902" description="DUF4349 domain-containing protein" evidence="4">
    <location>
        <begin position="25"/>
        <end position="312"/>
    </location>
</feature>
<reference evidence="6 7" key="1">
    <citation type="submission" date="2015-09" db="EMBL/GenBank/DDBJ databases">
        <title>Draft genome sequence of Kouleothrix aurantiaca JCM 19913.</title>
        <authorList>
            <person name="Hemp J."/>
        </authorList>
    </citation>
    <scope>NUCLEOTIDE SEQUENCE [LARGE SCALE GENOMIC DNA]</scope>
    <source>
        <strain evidence="6 7">COM-B</strain>
    </source>
</reference>
<evidence type="ECO:0000256" key="2">
    <source>
        <dbReference type="SAM" id="MobiDB-lite"/>
    </source>
</evidence>
<sequence>MNRVRIIALLALALILSACGGSPAAAPSTAAEMPNQGEVAPAASSGGAANALEAYDARQPAGAGQPATQGQSGAPNSERLVIKTADLALQVESARDAEARLRALVSQLGGYVVKVETTGADADMTARVTFRVPPARFDDALAGAQGLATKLLSRTVSGDDVTEEFVDLSPRLRNLEATRDRLLTFLEKAENVEDALKVNESLTQIQGEIEQLKGRQQFLQQSAALSTITVFLSPVPVTAILTEEGWQPATVARRALRNLVEFGQGLAELVIVLLIWAPVWLPLLLAGWWLLRRARRLRRQPVATPPSNPEAA</sequence>
<evidence type="ECO:0000313" key="6">
    <source>
        <dbReference type="EMBL" id="KPV53746.1"/>
    </source>
</evidence>
<proteinExistence type="predicted"/>
<gene>
    <name evidence="6" type="ORF">SE17_07790</name>
</gene>
<keyword evidence="4" id="KW-0732">Signal</keyword>
<feature type="coiled-coil region" evidence="1">
    <location>
        <begin position="172"/>
        <end position="222"/>
    </location>
</feature>
<evidence type="ECO:0000313" key="7">
    <source>
        <dbReference type="Proteomes" id="UP000050509"/>
    </source>
</evidence>
<feature type="transmembrane region" description="Helical" evidence="3">
    <location>
        <begin position="269"/>
        <end position="291"/>
    </location>
</feature>
<dbReference type="Proteomes" id="UP000050509">
    <property type="component" value="Unassembled WGS sequence"/>
</dbReference>
<feature type="domain" description="DUF4349" evidence="5">
    <location>
        <begin position="79"/>
        <end position="288"/>
    </location>
</feature>
<evidence type="ECO:0000256" key="1">
    <source>
        <dbReference type="SAM" id="Coils"/>
    </source>
</evidence>
<dbReference type="PROSITE" id="PS51257">
    <property type="entry name" value="PROKAR_LIPOPROTEIN"/>
    <property type="match status" value="1"/>
</dbReference>
<dbReference type="Pfam" id="PF14257">
    <property type="entry name" value="DUF4349"/>
    <property type="match status" value="1"/>
</dbReference>
<evidence type="ECO:0000256" key="4">
    <source>
        <dbReference type="SAM" id="SignalP"/>
    </source>
</evidence>
<organism evidence="6 7">
    <name type="scientific">Kouleothrix aurantiaca</name>
    <dbReference type="NCBI Taxonomy" id="186479"/>
    <lineage>
        <taxon>Bacteria</taxon>
        <taxon>Bacillati</taxon>
        <taxon>Chloroflexota</taxon>
        <taxon>Chloroflexia</taxon>
        <taxon>Chloroflexales</taxon>
        <taxon>Roseiflexineae</taxon>
        <taxon>Roseiflexaceae</taxon>
        <taxon>Kouleothrix</taxon>
    </lineage>
</organism>
<dbReference type="EMBL" id="LJCR01000185">
    <property type="protein sequence ID" value="KPV53746.1"/>
    <property type="molecule type" value="Genomic_DNA"/>
</dbReference>
<keyword evidence="3" id="KW-1133">Transmembrane helix</keyword>
<keyword evidence="7" id="KW-1185">Reference proteome</keyword>
<accession>A0A0P9FAP9</accession>
<feature type="signal peptide" evidence="4">
    <location>
        <begin position="1"/>
        <end position="24"/>
    </location>
</feature>
<name>A0A0P9FAP9_9CHLR</name>
<keyword evidence="1" id="KW-0175">Coiled coil</keyword>
<keyword evidence="3" id="KW-0812">Transmembrane</keyword>